<dbReference type="InterPro" id="IPR011016">
    <property type="entry name" value="Znf_RING-CH"/>
</dbReference>
<dbReference type="Pfam" id="PF12906">
    <property type="entry name" value="RINGv"/>
    <property type="match status" value="1"/>
</dbReference>
<dbReference type="PANTHER" id="PTHR46158">
    <property type="entry name" value="OS02G0165000 PROTEIN"/>
    <property type="match status" value="1"/>
</dbReference>
<keyword evidence="3" id="KW-0862">Zinc</keyword>
<evidence type="ECO:0000256" key="3">
    <source>
        <dbReference type="ARBA" id="ARBA00022833"/>
    </source>
</evidence>
<feature type="region of interest" description="Disordered" evidence="4">
    <location>
        <begin position="481"/>
        <end position="510"/>
    </location>
</feature>
<reference evidence="7 8" key="1">
    <citation type="submission" date="2024-01" db="EMBL/GenBank/DDBJ databases">
        <title>Genome assemblies of Stephania.</title>
        <authorList>
            <person name="Yang L."/>
        </authorList>
    </citation>
    <scope>NUCLEOTIDE SEQUENCE [LARGE SCALE GENOMIC DNA]</scope>
    <source>
        <strain evidence="7">JXDWG</strain>
        <tissue evidence="7">Leaf</tissue>
    </source>
</reference>
<feature type="region of interest" description="Disordered" evidence="4">
    <location>
        <begin position="259"/>
        <end position="278"/>
    </location>
</feature>
<protein>
    <recommendedName>
        <fullName evidence="6">RING-CH-type domain-containing protein</fullName>
    </recommendedName>
</protein>
<keyword evidence="8" id="KW-1185">Reference proteome</keyword>
<dbReference type="InterPro" id="IPR013083">
    <property type="entry name" value="Znf_RING/FYVE/PHD"/>
</dbReference>
<keyword evidence="2" id="KW-0863">Zinc-finger</keyword>
<accession>A0AAP0EFT5</accession>
<keyword evidence="5" id="KW-1133">Transmembrane helix</keyword>
<dbReference type="AlphaFoldDB" id="A0AAP0EFT5"/>
<evidence type="ECO:0000256" key="5">
    <source>
        <dbReference type="SAM" id="Phobius"/>
    </source>
</evidence>
<dbReference type="PROSITE" id="PS51292">
    <property type="entry name" value="ZF_RING_CH"/>
    <property type="match status" value="1"/>
</dbReference>
<dbReference type="SMART" id="SM00744">
    <property type="entry name" value="RINGv"/>
    <property type="match status" value="1"/>
</dbReference>
<dbReference type="GO" id="GO:0008270">
    <property type="term" value="F:zinc ion binding"/>
    <property type="evidence" value="ECO:0007669"/>
    <property type="project" value="UniProtKB-KW"/>
</dbReference>
<evidence type="ECO:0000313" key="7">
    <source>
        <dbReference type="EMBL" id="KAK9088553.1"/>
    </source>
</evidence>
<evidence type="ECO:0000256" key="4">
    <source>
        <dbReference type="SAM" id="MobiDB-lite"/>
    </source>
</evidence>
<dbReference type="SUPFAM" id="SSF57850">
    <property type="entry name" value="RING/U-box"/>
    <property type="match status" value="1"/>
</dbReference>
<sequence length="510" mass="54859">MEPNSAAPESRTVGESASPNSADPQMGFQAMIAKRRLDGLGDGGVSQIHTQFNAFQNGTASNHIEGEEEITIVQLSRRPNLTTLQIPKRNLENAVSTSTRIDVPLVSSPSSAKAGLPPRPSSAKLLPLVKNLLPQRSLKVKSVSQDGEKTVLLIPETPSVVPADKPSTSRSYSLKKVFSSSAKSMHSLPVTPVANLVSESIPDKHLENQPDPSKAEVQKHMKRSFSVPVNVRIKSLRRTESTGALIRVISVTPRTVAPDAAASKDAPGADNATEGASEDIPEEDAVCRICLIELGEGGETLKMECSCKGDLALAHRDCAVKWFSIKGNKTCDVCKQDVQNLPVTLLRIQNTQNVARNPATVVQQREVARYRQVDLAGCAGSCYGQYACLFLLFGATAGAPIVWVPFDAPQDACCACIERRHSVGAPISVSKLNVNAILSVLLSSFTGFGIAISTNSLLVEYLRWRTSQNLRAARQQGNIGGRNQQQYRGNANFDATNNGQQVSSNNWNPS</sequence>
<feature type="compositionally biased region" description="Low complexity" evidence="4">
    <location>
        <begin position="481"/>
        <end position="492"/>
    </location>
</feature>
<proteinExistence type="predicted"/>
<dbReference type="Proteomes" id="UP001419268">
    <property type="component" value="Unassembled WGS sequence"/>
</dbReference>
<dbReference type="CDD" id="cd16495">
    <property type="entry name" value="RING_CH-C4HC3_MARCH"/>
    <property type="match status" value="1"/>
</dbReference>
<evidence type="ECO:0000313" key="8">
    <source>
        <dbReference type="Proteomes" id="UP001419268"/>
    </source>
</evidence>
<feature type="domain" description="RING-CH-type" evidence="6">
    <location>
        <begin position="279"/>
        <end position="341"/>
    </location>
</feature>
<organism evidence="7 8">
    <name type="scientific">Stephania cephalantha</name>
    <dbReference type="NCBI Taxonomy" id="152367"/>
    <lineage>
        <taxon>Eukaryota</taxon>
        <taxon>Viridiplantae</taxon>
        <taxon>Streptophyta</taxon>
        <taxon>Embryophyta</taxon>
        <taxon>Tracheophyta</taxon>
        <taxon>Spermatophyta</taxon>
        <taxon>Magnoliopsida</taxon>
        <taxon>Ranunculales</taxon>
        <taxon>Menispermaceae</taxon>
        <taxon>Menispermoideae</taxon>
        <taxon>Cissampelideae</taxon>
        <taxon>Stephania</taxon>
    </lineage>
</organism>
<evidence type="ECO:0000256" key="2">
    <source>
        <dbReference type="ARBA" id="ARBA00022771"/>
    </source>
</evidence>
<feature type="compositionally biased region" description="Polar residues" evidence="4">
    <location>
        <begin position="13"/>
        <end position="23"/>
    </location>
</feature>
<feature type="region of interest" description="Disordered" evidence="4">
    <location>
        <begin position="1"/>
        <end position="27"/>
    </location>
</feature>
<gene>
    <name evidence="7" type="ORF">Scep_027635</name>
</gene>
<evidence type="ECO:0000256" key="1">
    <source>
        <dbReference type="ARBA" id="ARBA00022723"/>
    </source>
</evidence>
<name>A0AAP0EFT5_9MAGN</name>
<keyword evidence="5" id="KW-0472">Membrane</keyword>
<keyword evidence="5" id="KW-0812">Transmembrane</keyword>
<feature type="transmembrane region" description="Helical" evidence="5">
    <location>
        <begin position="436"/>
        <end position="458"/>
    </location>
</feature>
<dbReference type="Gene3D" id="3.30.40.10">
    <property type="entry name" value="Zinc/RING finger domain, C3HC4 (zinc finger)"/>
    <property type="match status" value="1"/>
</dbReference>
<feature type="compositionally biased region" description="Polar residues" evidence="4">
    <location>
        <begin position="493"/>
        <end position="510"/>
    </location>
</feature>
<dbReference type="PANTHER" id="PTHR46158:SF2">
    <property type="entry name" value="OS02G0165000 PROTEIN"/>
    <property type="match status" value="1"/>
</dbReference>
<keyword evidence="1" id="KW-0479">Metal-binding</keyword>
<evidence type="ECO:0000259" key="6">
    <source>
        <dbReference type="PROSITE" id="PS51292"/>
    </source>
</evidence>
<dbReference type="EMBL" id="JBBNAG010000012">
    <property type="protein sequence ID" value="KAK9088553.1"/>
    <property type="molecule type" value="Genomic_DNA"/>
</dbReference>
<comment type="caution">
    <text evidence="7">The sequence shown here is derived from an EMBL/GenBank/DDBJ whole genome shotgun (WGS) entry which is preliminary data.</text>
</comment>